<sequence>MAVHDEIGRLVGNTAFEDLEITLMAFWKKYSICFPSHQVFQEGNGLDLRRCIPVYMHGDEGRSFKKSGVLLINLQGAIGKGSEPFLKKHELNERFRQISMGLNIGGHSLHSFASRLLYCSMQRKFYAKQPQVLENLLDNLATQLLRLQQGFEYRQQKWHIVLLGVKGDLPWLTKAAGFQRHFLRAQRSLNRKSKEPPVGVCFLCHAGRSRVPYEDFSDGAAWTRDGCDLPWSRAPSMSRLYHDPFQPSALYKLDIFHNFHGGAGKDWVASAMTEALSLIPGTSRDAKIDSMAQIMRQWGRIGPQNRPHSGDFCVDRIGLTSYQVCPDSSWSKHNDTTIYMRFLQYFLHARPEHAQNEKLSLIYKATCAINLSFQLLYEAKSKIHQQGALLSGKGFVERADVMYINGYMR</sequence>
<dbReference type="Proteomes" id="UP000186817">
    <property type="component" value="Unassembled WGS sequence"/>
</dbReference>
<reference evidence="1 2" key="1">
    <citation type="submission" date="2016-02" db="EMBL/GenBank/DDBJ databases">
        <title>Genome analysis of coral dinoflagellate symbionts highlights evolutionary adaptations to a symbiotic lifestyle.</title>
        <authorList>
            <person name="Aranda M."/>
            <person name="Li Y."/>
            <person name="Liew Y.J."/>
            <person name="Baumgarten S."/>
            <person name="Simakov O."/>
            <person name="Wilson M."/>
            <person name="Piel J."/>
            <person name="Ashoor H."/>
            <person name="Bougouffa S."/>
            <person name="Bajic V.B."/>
            <person name="Ryu T."/>
            <person name="Ravasi T."/>
            <person name="Bayer T."/>
            <person name="Micklem G."/>
            <person name="Kim H."/>
            <person name="Bhak J."/>
            <person name="Lajeunesse T.C."/>
            <person name="Voolstra C.R."/>
        </authorList>
    </citation>
    <scope>NUCLEOTIDE SEQUENCE [LARGE SCALE GENOMIC DNA]</scope>
    <source>
        <strain evidence="1 2">CCMP2467</strain>
    </source>
</reference>
<evidence type="ECO:0000313" key="1">
    <source>
        <dbReference type="EMBL" id="OLP95501.1"/>
    </source>
</evidence>
<dbReference type="OrthoDB" id="412108at2759"/>
<gene>
    <name evidence="1" type="ORF">AK812_SmicGene22352</name>
</gene>
<name>A0A1Q9DK15_SYMMI</name>
<proteinExistence type="predicted"/>
<dbReference type="AlphaFoldDB" id="A0A1Q9DK15"/>
<keyword evidence="2" id="KW-1185">Reference proteome</keyword>
<dbReference type="EMBL" id="LSRX01000500">
    <property type="protein sequence ID" value="OLP95501.1"/>
    <property type="molecule type" value="Genomic_DNA"/>
</dbReference>
<protein>
    <submittedName>
        <fullName evidence="1">Uncharacterized protein</fullName>
    </submittedName>
</protein>
<organism evidence="1 2">
    <name type="scientific">Symbiodinium microadriaticum</name>
    <name type="common">Dinoflagellate</name>
    <name type="synonym">Zooxanthella microadriatica</name>
    <dbReference type="NCBI Taxonomy" id="2951"/>
    <lineage>
        <taxon>Eukaryota</taxon>
        <taxon>Sar</taxon>
        <taxon>Alveolata</taxon>
        <taxon>Dinophyceae</taxon>
        <taxon>Suessiales</taxon>
        <taxon>Symbiodiniaceae</taxon>
        <taxon>Symbiodinium</taxon>
    </lineage>
</organism>
<comment type="caution">
    <text evidence="1">The sequence shown here is derived from an EMBL/GenBank/DDBJ whole genome shotgun (WGS) entry which is preliminary data.</text>
</comment>
<accession>A0A1Q9DK15</accession>
<evidence type="ECO:0000313" key="2">
    <source>
        <dbReference type="Proteomes" id="UP000186817"/>
    </source>
</evidence>